<accession>A0A6L5QPQ2</accession>
<dbReference type="GO" id="GO:0015562">
    <property type="term" value="F:efflux transmembrane transporter activity"/>
    <property type="evidence" value="ECO:0007669"/>
    <property type="project" value="InterPro"/>
</dbReference>
<organism evidence="1 2">
    <name type="scientific">Duganella alba</name>
    <dbReference type="NCBI Taxonomy" id="2666081"/>
    <lineage>
        <taxon>Bacteria</taxon>
        <taxon>Pseudomonadati</taxon>
        <taxon>Pseudomonadota</taxon>
        <taxon>Betaproteobacteria</taxon>
        <taxon>Burkholderiales</taxon>
        <taxon>Oxalobacteraceae</taxon>
        <taxon>Telluria group</taxon>
        <taxon>Duganella</taxon>
    </lineage>
</organism>
<name>A0A6L5QPQ2_9BURK</name>
<dbReference type="AlphaFoldDB" id="A0A6L5QPQ2"/>
<protein>
    <recommendedName>
        <fullName evidence="3">TolC family protein</fullName>
    </recommendedName>
</protein>
<dbReference type="Gene3D" id="1.20.1600.10">
    <property type="entry name" value="Outer membrane efflux proteins (OEP)"/>
    <property type="match status" value="1"/>
</dbReference>
<evidence type="ECO:0000313" key="1">
    <source>
        <dbReference type="EMBL" id="MRX11844.1"/>
    </source>
</evidence>
<sequence length="317" mass="33534">MATLGAGPQPLHSTAVTAIAVVDRIGMGRNGGCRWRHHRTDARAAVADLCGLFCCLAHFSVRRRWARSSSLHWKIIHHPVHSMHSMPRPSFLPISHALLCAAAAWPCCAAADLSAAVDTAAAAEPHIYCGVPAASAGAALSLAELVAAGMKQNSDTRVAWAQAEEAALNLGVVRSKYGPILAAQAAALHEHAAFPLPKTLNPNGYFKSDAEALVPAVTLKWLLYDGGREAVLDRAGQQLAGANFGFSAAHRRVAIQITQQFFRLSAQTGRQMAAADSLQSALMVEQLAQARQRRGLATAPEALQAGAQAAEARLQLE</sequence>
<comment type="caution">
    <text evidence="1">The sequence shown here is derived from an EMBL/GenBank/DDBJ whole genome shotgun (WGS) entry which is preliminary data.</text>
</comment>
<proteinExistence type="predicted"/>
<evidence type="ECO:0008006" key="3">
    <source>
        <dbReference type="Google" id="ProtNLM"/>
    </source>
</evidence>
<dbReference type="InterPro" id="IPR010131">
    <property type="entry name" value="MdtP/NodT-like"/>
</dbReference>
<keyword evidence="2" id="KW-1185">Reference proteome</keyword>
<dbReference type="SUPFAM" id="SSF56954">
    <property type="entry name" value="Outer membrane efflux proteins (OEP)"/>
    <property type="match status" value="1"/>
</dbReference>
<dbReference type="Proteomes" id="UP000481037">
    <property type="component" value="Unassembled WGS sequence"/>
</dbReference>
<dbReference type="PANTHER" id="PTHR30203:SF29">
    <property type="entry name" value="PROTEIN CYAE"/>
    <property type="match status" value="1"/>
</dbReference>
<reference evidence="1 2" key="1">
    <citation type="submission" date="2019-11" db="EMBL/GenBank/DDBJ databases">
        <title>Novel species isolated from a subtropical stream in China.</title>
        <authorList>
            <person name="Lu H."/>
        </authorList>
    </citation>
    <scope>NUCLEOTIDE SEQUENCE [LARGE SCALE GENOMIC DNA]</scope>
    <source>
        <strain evidence="1 2">FT25W</strain>
    </source>
</reference>
<evidence type="ECO:0000313" key="2">
    <source>
        <dbReference type="Proteomes" id="UP000481037"/>
    </source>
</evidence>
<gene>
    <name evidence="1" type="ORF">GJ697_28845</name>
</gene>
<feature type="non-terminal residue" evidence="1">
    <location>
        <position position="317"/>
    </location>
</feature>
<dbReference type="EMBL" id="WKJM01000052">
    <property type="protein sequence ID" value="MRX11844.1"/>
    <property type="molecule type" value="Genomic_DNA"/>
</dbReference>
<dbReference type="PANTHER" id="PTHR30203">
    <property type="entry name" value="OUTER MEMBRANE CATION EFFLUX PROTEIN"/>
    <property type="match status" value="1"/>
</dbReference>